<comment type="similarity">
    <text evidence="2 10">Belongs to the YscJ lipoprotein family.</text>
</comment>
<keyword evidence="4 10" id="KW-0732">Signal</keyword>
<dbReference type="Proteomes" id="UP000253420">
    <property type="component" value="Unassembled WGS sequence"/>
</dbReference>
<dbReference type="PANTHER" id="PTHR30046:SF3">
    <property type="entry name" value="SECRETION SYSTEM APPARATUS LIPOPROTEIN SSAJ"/>
    <property type="match status" value="1"/>
</dbReference>
<keyword evidence="7 10" id="KW-0564">Palmitate</keyword>
<comment type="caution">
    <text evidence="12">The sequence shown here is derived from an EMBL/GenBank/DDBJ whole genome shotgun (WGS) entry which is preliminary data.</text>
</comment>
<keyword evidence="10" id="KW-1133">Transmembrane helix</keyword>
<evidence type="ECO:0000256" key="7">
    <source>
        <dbReference type="ARBA" id="ARBA00023139"/>
    </source>
</evidence>
<dbReference type="GO" id="GO:0009306">
    <property type="term" value="P:protein secretion"/>
    <property type="evidence" value="ECO:0007669"/>
    <property type="project" value="InterPro"/>
</dbReference>
<evidence type="ECO:0000256" key="8">
    <source>
        <dbReference type="ARBA" id="ARBA00023237"/>
    </source>
</evidence>
<reference evidence="12 13" key="1">
    <citation type="submission" date="2018-07" db="EMBL/GenBank/DDBJ databases">
        <title>The draft genome of Phyllobacterium salinisoli.</title>
        <authorList>
            <person name="Liu L."/>
            <person name="Li L."/>
            <person name="Zhang X."/>
            <person name="Liang L."/>
        </authorList>
    </citation>
    <scope>NUCLEOTIDE SEQUENCE [LARGE SCALE GENOMIC DNA]</scope>
    <source>
        <strain evidence="12 13">LLAN61</strain>
    </source>
</reference>
<evidence type="ECO:0000256" key="6">
    <source>
        <dbReference type="ARBA" id="ARBA00023136"/>
    </source>
</evidence>
<dbReference type="EMBL" id="QOZG01000025">
    <property type="protein sequence ID" value="RCS21559.1"/>
    <property type="molecule type" value="Genomic_DNA"/>
</dbReference>
<keyword evidence="13" id="KW-1185">Reference proteome</keyword>
<dbReference type="InterPro" id="IPR003282">
    <property type="entry name" value="T3SS_SctJ"/>
</dbReference>
<evidence type="ECO:0000256" key="9">
    <source>
        <dbReference type="ARBA" id="ARBA00023288"/>
    </source>
</evidence>
<evidence type="ECO:0000256" key="3">
    <source>
        <dbReference type="ARBA" id="ARBA00022448"/>
    </source>
</evidence>
<dbReference type="InterPro" id="IPR045851">
    <property type="entry name" value="AMP-bd_C_sf"/>
</dbReference>
<accession>A0A368JWM3</accession>
<evidence type="ECO:0000313" key="13">
    <source>
        <dbReference type="Proteomes" id="UP000253420"/>
    </source>
</evidence>
<dbReference type="InterPro" id="IPR043427">
    <property type="entry name" value="YscJ/FliF"/>
</dbReference>
<dbReference type="Gene3D" id="3.30.300.30">
    <property type="match status" value="1"/>
</dbReference>
<dbReference type="PANTHER" id="PTHR30046">
    <property type="entry name" value="FLAGELLAR M-RING PROTEIN"/>
    <property type="match status" value="1"/>
</dbReference>
<proteinExistence type="inferred from homology"/>
<keyword evidence="3" id="KW-0813">Transport</keyword>
<feature type="transmembrane region" description="Helical" evidence="10">
    <location>
        <begin position="218"/>
        <end position="243"/>
    </location>
</feature>
<comment type="subcellular location">
    <subcellularLocation>
        <location evidence="1">Cell outer membrane</location>
        <topology evidence="1">Lipid-anchor</topology>
    </subcellularLocation>
</comment>
<keyword evidence="8 10" id="KW-0998">Cell outer membrane</keyword>
<sequence>MNSRNFNIINLLLALCISALILSGCKMEMNSGLEEKEANEMLGQLLLHDINASKQVNKDKTISLWIEKDQFAQAEYLMRNLGLPRRPRMTMEQIFKSDGLIPSPVEEWAKLNYAKTEGLSRMIASIPGVVSAEIDLANPQRKESFEKVLPPSASVIVTVFKDSINPELIPQIKQLIAFSIENITYDRVSVVVAPVERPKKQPAETMEVWGVKLFKNSYLTALGMLAGVAMLTAFLTAITYYGVIIIRRRKRSKSNDNSAR</sequence>
<feature type="domain" description="Flagellar M-ring N-terminal" evidence="11">
    <location>
        <begin position="30"/>
        <end position="191"/>
    </location>
</feature>
<keyword evidence="5" id="KW-0653">Protein transport</keyword>
<keyword evidence="10" id="KW-0812">Transmembrane</keyword>
<keyword evidence="6 10" id="KW-0472">Membrane</keyword>
<dbReference type="AlphaFoldDB" id="A0A368JWM3"/>
<dbReference type="Gene3D" id="3.30.70.1530">
    <property type="entry name" value="Hypothetical protein rpa1041"/>
    <property type="match status" value="1"/>
</dbReference>
<dbReference type="PROSITE" id="PS51257">
    <property type="entry name" value="PROKAR_LIPOPROTEIN"/>
    <property type="match status" value="1"/>
</dbReference>
<dbReference type="NCBIfam" id="TIGR02544">
    <property type="entry name" value="III_secr_YscJ"/>
    <property type="match status" value="1"/>
</dbReference>
<evidence type="ECO:0000256" key="10">
    <source>
        <dbReference type="RuleBase" id="RU364102"/>
    </source>
</evidence>
<gene>
    <name evidence="12" type="ORF">DUT91_23250</name>
</gene>
<evidence type="ECO:0000256" key="5">
    <source>
        <dbReference type="ARBA" id="ARBA00022927"/>
    </source>
</evidence>
<evidence type="ECO:0000259" key="11">
    <source>
        <dbReference type="Pfam" id="PF01514"/>
    </source>
</evidence>
<protein>
    <recommendedName>
        <fullName evidence="10">Lipoprotein</fullName>
    </recommendedName>
</protein>
<dbReference type="RefSeq" id="WP_114442812.1">
    <property type="nucleotide sequence ID" value="NZ_QOZG01000025.1"/>
</dbReference>
<evidence type="ECO:0000256" key="1">
    <source>
        <dbReference type="ARBA" id="ARBA00004459"/>
    </source>
</evidence>
<keyword evidence="9 10" id="KW-0449">Lipoprotein</keyword>
<dbReference type="OrthoDB" id="9807026at2"/>
<dbReference type="PRINTS" id="PR01338">
    <property type="entry name" value="TYPE3OMKPROT"/>
</dbReference>
<evidence type="ECO:0000256" key="2">
    <source>
        <dbReference type="ARBA" id="ARBA00009509"/>
    </source>
</evidence>
<dbReference type="Pfam" id="PF01514">
    <property type="entry name" value="YscJ_FliF"/>
    <property type="match status" value="1"/>
</dbReference>
<evidence type="ECO:0000313" key="12">
    <source>
        <dbReference type="EMBL" id="RCS21559.1"/>
    </source>
</evidence>
<dbReference type="InterPro" id="IPR006182">
    <property type="entry name" value="FliF_N_dom"/>
</dbReference>
<organism evidence="12 13">
    <name type="scientific">Phyllobacterium salinisoli</name>
    <dbReference type="NCBI Taxonomy" id="1899321"/>
    <lineage>
        <taxon>Bacteria</taxon>
        <taxon>Pseudomonadati</taxon>
        <taxon>Pseudomonadota</taxon>
        <taxon>Alphaproteobacteria</taxon>
        <taxon>Hyphomicrobiales</taxon>
        <taxon>Phyllobacteriaceae</taxon>
        <taxon>Phyllobacterium</taxon>
    </lineage>
</organism>
<name>A0A368JWM3_9HYPH</name>
<evidence type="ECO:0000256" key="4">
    <source>
        <dbReference type="ARBA" id="ARBA00022729"/>
    </source>
</evidence>
<dbReference type="GO" id="GO:0009279">
    <property type="term" value="C:cell outer membrane"/>
    <property type="evidence" value="ECO:0007669"/>
    <property type="project" value="UniProtKB-SubCell"/>
</dbReference>